<dbReference type="GO" id="GO:0006310">
    <property type="term" value="P:DNA recombination"/>
    <property type="evidence" value="ECO:0007669"/>
    <property type="project" value="UniProtKB-UniRule"/>
</dbReference>
<protein>
    <recommendedName>
        <fullName evidence="13">Crossover junction endodeoxyribonuclease RuvC</fullName>
        <ecNumber evidence="13">3.1.21.10</ecNumber>
    </recommendedName>
    <alternativeName>
        <fullName evidence="13">Holliday junction nuclease RuvC</fullName>
    </alternativeName>
    <alternativeName>
        <fullName evidence="13">Holliday junction resolvase RuvC</fullName>
    </alternativeName>
</protein>
<dbReference type="PATRIC" id="fig|1704032.3.peg.598"/>
<keyword evidence="9 13" id="KW-0238">DNA-binding</keyword>
<comment type="similarity">
    <text evidence="1 13">Belongs to the RuvC family.</text>
</comment>
<dbReference type="SUPFAM" id="SSF53098">
    <property type="entry name" value="Ribonuclease H-like"/>
    <property type="match status" value="1"/>
</dbReference>
<keyword evidence="3 13" id="KW-0540">Nuclease</keyword>
<evidence type="ECO:0000256" key="12">
    <source>
        <dbReference type="ARBA" id="ARBA00029354"/>
    </source>
</evidence>
<name>A0A0S7XMN7_9BACT</name>
<keyword evidence="7 13" id="KW-0378">Hydrolase</keyword>
<dbReference type="GO" id="GO:0003677">
    <property type="term" value="F:DNA binding"/>
    <property type="evidence" value="ECO:0007669"/>
    <property type="project" value="UniProtKB-KW"/>
</dbReference>
<dbReference type="Proteomes" id="UP000052020">
    <property type="component" value="Unassembled WGS sequence"/>
</dbReference>
<evidence type="ECO:0000256" key="13">
    <source>
        <dbReference type="HAMAP-Rule" id="MF_00034"/>
    </source>
</evidence>
<feature type="binding site" evidence="13">
    <location>
        <position position="157"/>
    </location>
    <ligand>
        <name>Mg(2+)</name>
        <dbReference type="ChEBI" id="CHEBI:18420"/>
        <label>1</label>
    </ligand>
</feature>
<organism evidence="14 15">
    <name type="scientific">candidate division KD3-62 bacterium DG_56</name>
    <dbReference type="NCBI Taxonomy" id="1704032"/>
    <lineage>
        <taxon>Bacteria</taxon>
        <taxon>candidate division KD3-62</taxon>
    </lineage>
</organism>
<evidence type="ECO:0000256" key="3">
    <source>
        <dbReference type="ARBA" id="ARBA00022722"/>
    </source>
</evidence>
<feature type="binding site" evidence="13">
    <location>
        <position position="23"/>
    </location>
    <ligand>
        <name>Mg(2+)</name>
        <dbReference type="ChEBI" id="CHEBI:18420"/>
        <label>1</label>
    </ligand>
</feature>
<evidence type="ECO:0000256" key="4">
    <source>
        <dbReference type="ARBA" id="ARBA00022723"/>
    </source>
</evidence>
<sequence>MAARAGYRRRALSATTITALGIDPGLAATGLGVVGGDRQRLVVRHFDCVRTDSGEPLSARLSRIHAEVASAMVKWRPDLVVIEKVYSLPKAPTSALLLAHVRGVICLAAEQAGCPLMEISPNEVKAALTGSGHADKEQIERAVRRSLGLSAPVRPSHAADALALAVAGLRRTGSGGNGRKR</sequence>
<keyword evidence="8 13" id="KW-0460">Magnesium</keyword>
<feature type="active site" evidence="13">
    <location>
        <position position="83"/>
    </location>
</feature>
<evidence type="ECO:0000256" key="5">
    <source>
        <dbReference type="ARBA" id="ARBA00022759"/>
    </source>
</evidence>
<evidence type="ECO:0000256" key="10">
    <source>
        <dbReference type="ARBA" id="ARBA00023172"/>
    </source>
</evidence>
<dbReference type="GO" id="GO:0000287">
    <property type="term" value="F:magnesium ion binding"/>
    <property type="evidence" value="ECO:0007669"/>
    <property type="project" value="UniProtKB-UniRule"/>
</dbReference>
<gene>
    <name evidence="13" type="primary">ruvC</name>
    <name evidence="14" type="ORF">AMK68_03835</name>
</gene>
<evidence type="ECO:0000256" key="6">
    <source>
        <dbReference type="ARBA" id="ARBA00022763"/>
    </source>
</evidence>
<dbReference type="GO" id="GO:0048476">
    <property type="term" value="C:Holliday junction resolvase complex"/>
    <property type="evidence" value="ECO:0007669"/>
    <property type="project" value="UniProtKB-UniRule"/>
</dbReference>
<dbReference type="Pfam" id="PF02075">
    <property type="entry name" value="RuvC"/>
    <property type="match status" value="1"/>
</dbReference>
<dbReference type="PANTHER" id="PTHR30194">
    <property type="entry name" value="CROSSOVER JUNCTION ENDODEOXYRIBONUCLEASE RUVC"/>
    <property type="match status" value="1"/>
</dbReference>
<evidence type="ECO:0000256" key="8">
    <source>
        <dbReference type="ARBA" id="ARBA00022842"/>
    </source>
</evidence>
<feature type="binding site" evidence="13">
    <location>
        <position position="83"/>
    </location>
    <ligand>
        <name>Mg(2+)</name>
        <dbReference type="ChEBI" id="CHEBI:18420"/>
        <label>2</label>
    </ligand>
</feature>
<dbReference type="GO" id="GO:0006281">
    <property type="term" value="P:DNA repair"/>
    <property type="evidence" value="ECO:0007669"/>
    <property type="project" value="UniProtKB-UniRule"/>
</dbReference>
<dbReference type="PRINTS" id="PR00696">
    <property type="entry name" value="RSOLVASERUVC"/>
</dbReference>
<comment type="function">
    <text evidence="13">The RuvA-RuvB-RuvC complex processes Holliday junction (HJ) DNA during genetic recombination and DNA repair. Endonuclease that resolves HJ intermediates. Cleaves cruciform DNA by making single-stranded nicks across the HJ at symmetrical positions within the homologous arms, yielding a 5'-phosphate and a 3'-hydroxyl group; requires a central core of homology in the junction. The consensus cleavage sequence is 5'-(A/T)TT(C/G)-3'. Cleavage occurs on the 3'-side of the TT dinucleotide at the point of strand exchange. HJ branch migration catalyzed by RuvA-RuvB allows RuvC to scan DNA until it finds its consensus sequence, where it cleaves and resolves the cruciform DNA.</text>
</comment>
<comment type="caution">
    <text evidence="14">The sequence shown here is derived from an EMBL/GenBank/DDBJ whole genome shotgun (WGS) entry which is preliminary data.</text>
</comment>
<dbReference type="GO" id="GO:0005737">
    <property type="term" value="C:cytoplasm"/>
    <property type="evidence" value="ECO:0007669"/>
    <property type="project" value="UniProtKB-SubCell"/>
</dbReference>
<dbReference type="EC" id="3.1.21.10" evidence="13"/>
<dbReference type="EMBL" id="LIZY01000082">
    <property type="protein sequence ID" value="KPJ63515.1"/>
    <property type="molecule type" value="Genomic_DNA"/>
</dbReference>
<dbReference type="InterPro" id="IPR002176">
    <property type="entry name" value="X-over_junc_endoDNase_RuvC"/>
</dbReference>
<comment type="catalytic activity">
    <reaction evidence="12 13">
        <text>Endonucleolytic cleavage at a junction such as a reciprocal single-stranded crossover between two homologous DNA duplexes (Holliday junction).</text>
        <dbReference type="EC" id="3.1.21.10"/>
    </reaction>
</comment>
<evidence type="ECO:0000256" key="1">
    <source>
        <dbReference type="ARBA" id="ARBA00009518"/>
    </source>
</evidence>
<keyword evidence="10 13" id="KW-0233">DNA recombination</keyword>
<comment type="subunit">
    <text evidence="13">Homodimer which binds Holliday junction (HJ) DNA. The HJ becomes 2-fold symmetrical on binding to RuvC with unstacked arms; it has a different conformation from HJ DNA in complex with RuvA. In the full resolvosome a probable DNA-RuvA(4)-RuvB(12)-RuvC(2) complex forms which resolves the HJ.</text>
</comment>
<dbReference type="InterPro" id="IPR036397">
    <property type="entry name" value="RNaseH_sf"/>
</dbReference>
<evidence type="ECO:0000256" key="2">
    <source>
        <dbReference type="ARBA" id="ARBA00022490"/>
    </source>
</evidence>
<keyword evidence="2 13" id="KW-0963">Cytoplasm</keyword>
<dbReference type="GO" id="GO:0008821">
    <property type="term" value="F:crossover junction DNA endonuclease activity"/>
    <property type="evidence" value="ECO:0007669"/>
    <property type="project" value="UniProtKB-UniRule"/>
</dbReference>
<dbReference type="PANTHER" id="PTHR30194:SF3">
    <property type="entry name" value="CROSSOVER JUNCTION ENDODEOXYRIBONUCLEASE RUVC"/>
    <property type="match status" value="1"/>
</dbReference>
<keyword evidence="11 13" id="KW-0234">DNA repair</keyword>
<keyword evidence="5 13" id="KW-0255">Endonuclease</keyword>
<evidence type="ECO:0000313" key="15">
    <source>
        <dbReference type="Proteomes" id="UP000052020"/>
    </source>
</evidence>
<comment type="subcellular location">
    <subcellularLocation>
        <location evidence="13">Cytoplasm</location>
    </subcellularLocation>
</comment>
<evidence type="ECO:0000313" key="14">
    <source>
        <dbReference type="EMBL" id="KPJ63515.1"/>
    </source>
</evidence>
<feature type="active site" evidence="13">
    <location>
        <position position="157"/>
    </location>
</feature>
<comment type="cofactor">
    <cofactor evidence="13">
        <name>Mg(2+)</name>
        <dbReference type="ChEBI" id="CHEBI:18420"/>
    </cofactor>
    <text evidence="13">Binds 2 Mg(2+) ion per subunit.</text>
</comment>
<evidence type="ECO:0000256" key="9">
    <source>
        <dbReference type="ARBA" id="ARBA00023125"/>
    </source>
</evidence>
<evidence type="ECO:0000256" key="11">
    <source>
        <dbReference type="ARBA" id="ARBA00023204"/>
    </source>
</evidence>
<dbReference type="AlphaFoldDB" id="A0A0S7XMN7"/>
<keyword evidence="4 13" id="KW-0479">Metal-binding</keyword>
<keyword evidence="6 13" id="KW-0227">DNA damage</keyword>
<proteinExistence type="inferred from homology"/>
<dbReference type="HAMAP" id="MF_00034">
    <property type="entry name" value="RuvC"/>
    <property type="match status" value="1"/>
</dbReference>
<dbReference type="InterPro" id="IPR012337">
    <property type="entry name" value="RNaseH-like_sf"/>
</dbReference>
<feature type="active site" evidence="13">
    <location>
        <position position="23"/>
    </location>
</feature>
<dbReference type="FunFam" id="3.30.420.10:FF:000002">
    <property type="entry name" value="Crossover junction endodeoxyribonuclease RuvC"/>
    <property type="match status" value="1"/>
</dbReference>
<dbReference type="Gene3D" id="3.30.420.10">
    <property type="entry name" value="Ribonuclease H-like superfamily/Ribonuclease H"/>
    <property type="match status" value="1"/>
</dbReference>
<accession>A0A0S7XMN7</accession>
<dbReference type="CDD" id="cd16962">
    <property type="entry name" value="RuvC"/>
    <property type="match status" value="1"/>
</dbReference>
<reference evidence="14 15" key="1">
    <citation type="journal article" date="2015" name="Microbiome">
        <title>Genomic resolution of linkages in carbon, nitrogen, and sulfur cycling among widespread estuary sediment bacteria.</title>
        <authorList>
            <person name="Baker B.J."/>
            <person name="Lazar C.S."/>
            <person name="Teske A.P."/>
            <person name="Dick G.J."/>
        </authorList>
    </citation>
    <scope>NUCLEOTIDE SEQUENCE [LARGE SCALE GENOMIC DNA]</scope>
    <source>
        <strain evidence="14">DG_56</strain>
    </source>
</reference>
<evidence type="ECO:0000256" key="7">
    <source>
        <dbReference type="ARBA" id="ARBA00022801"/>
    </source>
</evidence>